<organism evidence="2">
    <name type="scientific">viral metagenome</name>
    <dbReference type="NCBI Taxonomy" id="1070528"/>
    <lineage>
        <taxon>unclassified sequences</taxon>
        <taxon>metagenomes</taxon>
        <taxon>organismal metagenomes</taxon>
    </lineage>
</organism>
<reference evidence="2" key="1">
    <citation type="submission" date="2020-03" db="EMBL/GenBank/DDBJ databases">
        <title>The deep terrestrial virosphere.</title>
        <authorList>
            <person name="Holmfeldt K."/>
            <person name="Nilsson E."/>
            <person name="Simone D."/>
            <person name="Lopez-Fernandez M."/>
            <person name="Wu X."/>
            <person name="de Brujin I."/>
            <person name="Lundin D."/>
            <person name="Andersson A."/>
            <person name="Bertilsson S."/>
            <person name="Dopson M."/>
        </authorList>
    </citation>
    <scope>NUCLEOTIDE SEQUENCE</scope>
    <source>
        <strain evidence="1">MM415A05889</strain>
        <strain evidence="2">MM415B02453</strain>
    </source>
</reference>
<name>A0A6M3LA67_9ZZZZ</name>
<accession>A0A6M3LA67</accession>
<proteinExistence type="predicted"/>
<dbReference type="EMBL" id="MT141641">
    <property type="protein sequence ID" value="QJA68702.1"/>
    <property type="molecule type" value="Genomic_DNA"/>
</dbReference>
<protein>
    <submittedName>
        <fullName evidence="2">Uncharacterized protein</fullName>
    </submittedName>
</protein>
<dbReference type="AlphaFoldDB" id="A0A6M3LA67"/>
<evidence type="ECO:0000313" key="1">
    <source>
        <dbReference type="EMBL" id="QJA68702.1"/>
    </source>
</evidence>
<dbReference type="EMBL" id="MT142888">
    <property type="protein sequence ID" value="QJA90055.1"/>
    <property type="molecule type" value="Genomic_DNA"/>
</dbReference>
<sequence length="226" mass="26883">MRIFVTGFHRAGSKSIAEHMAGKNNLPWIEEHDIDLWDFRRVTALTNGFILNPKTGSFVFSPGIKDGFVLQCPFLAHKVKDLVWYCDKVYWADRNEIDMITSMKNGNFEGTALFIIKQFHDEFPNDPYWKSETFTNDEYIEKYFLLNSGDKYPQLEKDSWIRYYKLVVDVKKYFFETKFKRFCESVRLEDLPIYDSTKHLSGKKPLQGWELDEIKQSQNNQEVLWR</sequence>
<evidence type="ECO:0000313" key="2">
    <source>
        <dbReference type="EMBL" id="QJA90055.1"/>
    </source>
</evidence>
<gene>
    <name evidence="1" type="ORF">MM415A05889_0005</name>
    <name evidence="2" type="ORF">MM415B02453_0006</name>
</gene>